<dbReference type="Pfam" id="PF16498">
    <property type="entry name" value="SWIRM-assoc_3"/>
    <property type="match status" value="1"/>
</dbReference>
<comment type="subcellular location">
    <subcellularLocation>
        <location evidence="1">Nucleus</location>
    </subcellularLocation>
</comment>
<proteinExistence type="inferred from homology"/>
<sequence length="582" mass="66307">MERILRKRSASRKAQTICRNHSIGKKLRIESPQNDGLADHVNEDINSSTVANIVEIVSLKQTDQFNKEVTKLLPLQKSLIIGMEENKDAMKDLNIDNDNSETKTDYGQDRIVIAQEHHIVIPSYSAWFDHHSIHAVEKRAVPEFFNGKNKSKTPDIYLAYRNFMIDTYRLNPIEYITSTACRRNLAGDVCAIMRVHAFLEQWGLINYQVDTESKPTPMGPPSTSHFHILSDTQRDLQSINTPKKLSVKRKRNFMNLDKTKIRKSKSAAEMGNFGLKLDQYAKKSNSFRQKGVKSVRGDWTDQETLLLLEGLEMYKNDWNKVSDHVGSRSQNECILHFLRLPIEDPYLERPGSGSILGPLAYEPIPFSDMGNPVMSTVAFLASIVDPKVAAAAVKSAMDEFSTIQDAVITDSNVKTFKPSSGNYKEPSNLKVSDKTVNIRGNDYECEDKENYEGNGKSQEKNEGNILSTVKEDEKLHRYTKNNEFRKHSEIQSAAADVLATAAVKAKHLASIEERQIQFSTAVLLNTQMKKLEIKLRCFDELNKTLEKEIERFEHQRHQLIIEIQDFNMEQLKAAQIIQNQDT</sequence>
<dbReference type="GO" id="GO:0016514">
    <property type="term" value="C:SWI/SNF complex"/>
    <property type="evidence" value="ECO:0007669"/>
    <property type="project" value="UniProtKB-ARBA"/>
</dbReference>
<evidence type="ECO:0000259" key="10">
    <source>
        <dbReference type="PROSITE" id="PS51293"/>
    </source>
</evidence>
<dbReference type="CDD" id="cd00167">
    <property type="entry name" value="SANT"/>
    <property type="match status" value="1"/>
</dbReference>
<dbReference type="InterPro" id="IPR017930">
    <property type="entry name" value="Myb_dom"/>
</dbReference>
<accession>A0A9N9T1W8</accession>
<dbReference type="EMBL" id="OU898279">
    <property type="protein sequence ID" value="CAG9832537.1"/>
    <property type="molecule type" value="Genomic_DNA"/>
</dbReference>
<feature type="domain" description="SANT" evidence="10">
    <location>
        <begin position="294"/>
        <end position="345"/>
    </location>
</feature>
<dbReference type="OrthoDB" id="118550at2759"/>
<dbReference type="InterPro" id="IPR017884">
    <property type="entry name" value="SANT_dom"/>
</dbReference>
<feature type="coiled-coil region" evidence="7">
    <location>
        <begin position="528"/>
        <end position="569"/>
    </location>
</feature>
<dbReference type="PROSITE" id="PS51293">
    <property type="entry name" value="SANT"/>
    <property type="match status" value="1"/>
</dbReference>
<evidence type="ECO:0000256" key="6">
    <source>
        <dbReference type="ARBA" id="ARBA00049655"/>
    </source>
</evidence>
<dbReference type="InterPro" id="IPR001005">
    <property type="entry name" value="SANT/Myb"/>
</dbReference>
<dbReference type="InterPro" id="IPR036388">
    <property type="entry name" value="WH-like_DNA-bd_sf"/>
</dbReference>
<protein>
    <recommendedName>
        <fullName evidence="14">SWI/SNF complex subunit SMARCC2</fullName>
    </recommendedName>
</protein>
<dbReference type="Pfam" id="PF16495">
    <property type="entry name" value="SWIRM-assoc_1"/>
    <property type="match status" value="1"/>
</dbReference>
<dbReference type="PROSITE" id="PS50090">
    <property type="entry name" value="MYB_LIKE"/>
    <property type="match status" value="1"/>
</dbReference>
<dbReference type="AlphaFoldDB" id="A0A9N9T1W8"/>
<evidence type="ECO:0000259" key="8">
    <source>
        <dbReference type="PROSITE" id="PS50090"/>
    </source>
</evidence>
<organism evidence="12 13">
    <name type="scientific">Diabrotica balteata</name>
    <name type="common">Banded cucumber beetle</name>
    <dbReference type="NCBI Taxonomy" id="107213"/>
    <lineage>
        <taxon>Eukaryota</taxon>
        <taxon>Metazoa</taxon>
        <taxon>Ecdysozoa</taxon>
        <taxon>Arthropoda</taxon>
        <taxon>Hexapoda</taxon>
        <taxon>Insecta</taxon>
        <taxon>Pterygota</taxon>
        <taxon>Neoptera</taxon>
        <taxon>Endopterygota</taxon>
        <taxon>Coleoptera</taxon>
        <taxon>Polyphaga</taxon>
        <taxon>Cucujiformia</taxon>
        <taxon>Chrysomeloidea</taxon>
        <taxon>Chrysomelidae</taxon>
        <taxon>Galerucinae</taxon>
        <taxon>Diabroticina</taxon>
        <taxon>Diabroticites</taxon>
        <taxon>Diabrotica</taxon>
    </lineage>
</organism>
<evidence type="ECO:0000256" key="3">
    <source>
        <dbReference type="ARBA" id="ARBA00023015"/>
    </source>
</evidence>
<comment type="similarity">
    <text evidence="6">Belongs to the SMARCC family.</text>
</comment>
<dbReference type="FunFam" id="1.10.10.10:FF:000020">
    <property type="entry name" value="SWI/SNF complex subunit SMARCC2 isoform c"/>
    <property type="match status" value="1"/>
</dbReference>
<keyword evidence="3" id="KW-0805">Transcription regulation</keyword>
<evidence type="ECO:0008006" key="14">
    <source>
        <dbReference type="Google" id="ProtNLM"/>
    </source>
</evidence>
<feature type="domain" description="Myb-like" evidence="8">
    <location>
        <begin position="296"/>
        <end position="341"/>
    </location>
</feature>
<dbReference type="SMART" id="SM00717">
    <property type="entry name" value="SANT"/>
    <property type="match status" value="1"/>
</dbReference>
<dbReference type="GO" id="GO:0006355">
    <property type="term" value="P:regulation of DNA-templated transcription"/>
    <property type="evidence" value="ECO:0007669"/>
    <property type="project" value="UniProtKB-ARBA"/>
</dbReference>
<feature type="domain" description="SWIRM" evidence="9">
    <location>
        <begin position="119"/>
        <end position="216"/>
    </location>
</feature>
<keyword evidence="5" id="KW-0539">Nucleus</keyword>
<dbReference type="GO" id="GO:0045202">
    <property type="term" value="C:synapse"/>
    <property type="evidence" value="ECO:0007669"/>
    <property type="project" value="TreeGrafter"/>
</dbReference>
<evidence type="ECO:0000313" key="13">
    <source>
        <dbReference type="Proteomes" id="UP001153709"/>
    </source>
</evidence>
<keyword evidence="7" id="KW-0175">Coiled coil</keyword>
<evidence type="ECO:0000313" key="12">
    <source>
        <dbReference type="EMBL" id="CAG9832537.1"/>
    </source>
</evidence>
<reference evidence="12" key="1">
    <citation type="submission" date="2022-01" db="EMBL/GenBank/DDBJ databases">
        <authorList>
            <person name="King R."/>
        </authorList>
    </citation>
    <scope>NUCLEOTIDE SEQUENCE</scope>
</reference>
<evidence type="ECO:0000259" key="11">
    <source>
        <dbReference type="PROSITE" id="PS51294"/>
    </source>
</evidence>
<dbReference type="Gene3D" id="1.10.10.60">
    <property type="entry name" value="Homeodomain-like"/>
    <property type="match status" value="1"/>
</dbReference>
<dbReference type="PANTHER" id="PTHR15381">
    <property type="entry name" value="CHONDROITIN SULFATE PROTEOGLYCAN 5 -RELATED"/>
    <property type="match status" value="1"/>
</dbReference>
<dbReference type="InterPro" id="IPR032448">
    <property type="entry name" value="SWIRM-assoc"/>
</dbReference>
<keyword evidence="13" id="KW-1185">Reference proteome</keyword>
<dbReference type="SUPFAM" id="SSF46689">
    <property type="entry name" value="Homeodomain-like"/>
    <property type="match status" value="2"/>
</dbReference>
<evidence type="ECO:0000256" key="5">
    <source>
        <dbReference type="ARBA" id="ARBA00023242"/>
    </source>
</evidence>
<dbReference type="GO" id="GO:0006325">
    <property type="term" value="P:chromatin organization"/>
    <property type="evidence" value="ECO:0007669"/>
    <property type="project" value="UniProtKB-KW"/>
</dbReference>
<keyword evidence="2" id="KW-0156">Chromatin regulator</keyword>
<dbReference type="FunFam" id="1.10.10.60:FF:000014">
    <property type="entry name" value="SWI/SNF complex subunit SMARCC2 isoform C"/>
    <property type="match status" value="1"/>
</dbReference>
<dbReference type="PROSITE" id="PS51294">
    <property type="entry name" value="HTH_MYB"/>
    <property type="match status" value="1"/>
</dbReference>
<dbReference type="GO" id="GO:0048858">
    <property type="term" value="P:cell projection morphogenesis"/>
    <property type="evidence" value="ECO:0007669"/>
    <property type="project" value="TreeGrafter"/>
</dbReference>
<dbReference type="InterPro" id="IPR009057">
    <property type="entry name" value="Homeodomain-like_sf"/>
</dbReference>
<gene>
    <name evidence="12" type="ORF">DIABBA_LOCUS6007</name>
</gene>
<dbReference type="Pfam" id="PF04433">
    <property type="entry name" value="SWIRM"/>
    <property type="match status" value="1"/>
</dbReference>
<name>A0A9N9T1W8_DIABA</name>
<evidence type="ECO:0000256" key="1">
    <source>
        <dbReference type="ARBA" id="ARBA00004123"/>
    </source>
</evidence>
<evidence type="ECO:0000259" key="9">
    <source>
        <dbReference type="PROSITE" id="PS50934"/>
    </source>
</evidence>
<feature type="domain" description="HTH myb-type" evidence="11">
    <location>
        <begin position="295"/>
        <end position="333"/>
    </location>
</feature>
<evidence type="ECO:0000256" key="4">
    <source>
        <dbReference type="ARBA" id="ARBA00023163"/>
    </source>
</evidence>
<evidence type="ECO:0000256" key="2">
    <source>
        <dbReference type="ARBA" id="ARBA00022853"/>
    </source>
</evidence>
<dbReference type="Pfam" id="PF00249">
    <property type="entry name" value="Myb_DNA-binding"/>
    <property type="match status" value="1"/>
</dbReference>
<dbReference type="PROSITE" id="PS50934">
    <property type="entry name" value="SWIRM"/>
    <property type="match status" value="1"/>
</dbReference>
<dbReference type="Proteomes" id="UP001153709">
    <property type="component" value="Chromosome 4"/>
</dbReference>
<dbReference type="InterPro" id="IPR007526">
    <property type="entry name" value="SWIRM"/>
</dbReference>
<dbReference type="InterPro" id="IPR032451">
    <property type="entry name" value="SMARCC_C"/>
</dbReference>
<dbReference type="PANTHER" id="PTHR15381:SF1">
    <property type="entry name" value="CHONDROITIN SULFATE PROTEOGLYCAN 5"/>
    <property type="match status" value="1"/>
</dbReference>
<keyword evidence="4" id="KW-0804">Transcription</keyword>
<evidence type="ECO:0000256" key="7">
    <source>
        <dbReference type="SAM" id="Coils"/>
    </source>
</evidence>
<dbReference type="Gene3D" id="1.10.10.10">
    <property type="entry name" value="Winged helix-like DNA-binding domain superfamily/Winged helix DNA-binding domain"/>
    <property type="match status" value="1"/>
</dbReference>